<evidence type="ECO:0000313" key="3">
    <source>
        <dbReference type="Proteomes" id="UP001176961"/>
    </source>
</evidence>
<reference evidence="2" key="1">
    <citation type="submission" date="2023-07" db="EMBL/GenBank/DDBJ databases">
        <authorList>
            <consortium name="CYATHOMIX"/>
        </authorList>
    </citation>
    <scope>NUCLEOTIDE SEQUENCE</scope>
    <source>
        <strain evidence="2">N/A</strain>
    </source>
</reference>
<dbReference type="AlphaFoldDB" id="A0AA36DK62"/>
<sequence length="194" mass="21036">MLPSLVIFVTVYFFRSIYAVIENRCCCGCPLTPCPVELKAECPDPTLSCSIYQPNSTFPMVDCRVLLGASTNPDKEYEFVPIGKDSFKKEFTTTKTIINMPTMTPSQDVGGGGSPMMAPTPLFSPLIQPTITGTQNNIPRALRPPGPPLPQTPPYGLGYELGNMLGKIIDSVRDLVGVTLANAIPQPMPLLTNR</sequence>
<keyword evidence="1" id="KW-0732">Signal</keyword>
<evidence type="ECO:0000313" key="2">
    <source>
        <dbReference type="EMBL" id="CAJ0588605.1"/>
    </source>
</evidence>
<accession>A0AA36DK62</accession>
<name>A0AA36DK62_CYLNA</name>
<dbReference type="EMBL" id="CATQJL010000001">
    <property type="protein sequence ID" value="CAJ0588605.1"/>
    <property type="molecule type" value="Genomic_DNA"/>
</dbReference>
<evidence type="ECO:0000256" key="1">
    <source>
        <dbReference type="SAM" id="SignalP"/>
    </source>
</evidence>
<dbReference type="Proteomes" id="UP001176961">
    <property type="component" value="Unassembled WGS sequence"/>
</dbReference>
<feature type="signal peptide" evidence="1">
    <location>
        <begin position="1"/>
        <end position="19"/>
    </location>
</feature>
<feature type="chain" id="PRO_5041414386" evidence="1">
    <location>
        <begin position="20"/>
        <end position="194"/>
    </location>
</feature>
<organism evidence="2 3">
    <name type="scientific">Cylicocyclus nassatus</name>
    <name type="common">Nematode worm</name>
    <dbReference type="NCBI Taxonomy" id="53992"/>
    <lineage>
        <taxon>Eukaryota</taxon>
        <taxon>Metazoa</taxon>
        <taxon>Ecdysozoa</taxon>
        <taxon>Nematoda</taxon>
        <taxon>Chromadorea</taxon>
        <taxon>Rhabditida</taxon>
        <taxon>Rhabditina</taxon>
        <taxon>Rhabditomorpha</taxon>
        <taxon>Strongyloidea</taxon>
        <taxon>Strongylidae</taxon>
        <taxon>Cylicocyclus</taxon>
    </lineage>
</organism>
<proteinExistence type="predicted"/>
<protein>
    <submittedName>
        <fullName evidence="2">Uncharacterized protein</fullName>
    </submittedName>
</protein>
<gene>
    <name evidence="2" type="ORF">CYNAS_LOCUS588</name>
</gene>
<keyword evidence="3" id="KW-1185">Reference proteome</keyword>
<comment type="caution">
    <text evidence="2">The sequence shown here is derived from an EMBL/GenBank/DDBJ whole genome shotgun (WGS) entry which is preliminary data.</text>
</comment>